<feature type="chain" id="PRO_5041992073" description="Glycoside-hydrolase family GH114 TIM-barrel domain-containing protein" evidence="2">
    <location>
        <begin position="21"/>
        <end position="338"/>
    </location>
</feature>
<dbReference type="EMBL" id="JAMTCK010000005">
    <property type="protein sequence ID" value="MCP2165531.1"/>
    <property type="molecule type" value="Genomic_DNA"/>
</dbReference>
<dbReference type="Gene3D" id="3.20.20.70">
    <property type="entry name" value="Aldolase class I"/>
    <property type="match status" value="1"/>
</dbReference>
<feature type="signal peptide" evidence="2">
    <location>
        <begin position="1"/>
        <end position="20"/>
    </location>
</feature>
<protein>
    <recommendedName>
        <fullName evidence="3">Glycoside-hydrolase family GH114 TIM-barrel domain-containing protein</fullName>
    </recommendedName>
</protein>
<feature type="region of interest" description="Disordered" evidence="1">
    <location>
        <begin position="36"/>
        <end position="111"/>
    </location>
</feature>
<feature type="compositionally biased region" description="Low complexity" evidence="1">
    <location>
        <begin position="80"/>
        <end position="93"/>
    </location>
</feature>
<proteinExistence type="predicted"/>
<dbReference type="AlphaFoldDB" id="A0AAE3KEP2"/>
<evidence type="ECO:0000256" key="2">
    <source>
        <dbReference type="SAM" id="SignalP"/>
    </source>
</evidence>
<dbReference type="InterPro" id="IPR013785">
    <property type="entry name" value="Aldolase_TIM"/>
</dbReference>
<keyword evidence="5" id="KW-1185">Reference proteome</keyword>
<evidence type="ECO:0000313" key="4">
    <source>
        <dbReference type="EMBL" id="MCP2165531.1"/>
    </source>
</evidence>
<accession>A0AAE3KEP2</accession>
<dbReference type="InterPro" id="IPR017853">
    <property type="entry name" value="GH"/>
</dbReference>
<sequence length="338" mass="35877">MSGRRGRAPLVAPTSPPALAAPLAALVVLVALVGGVLTGCGGGDEPVPPTPPDPPVGPTRSTGPAPPSPAPSSPAPGPTSPTSTGGTESPTGSDRPGTPPEPPAAPARWVPAPGTTWQIQLDGPVDPSVDAQVYEVDGVGASAEDVRALHARGRRVICYVNAGASEDFRPDRAAFPTRVQGNANGWPGERWLDIRQRDLLRPLLAARFDTCRAKGFDAVDTDLVDGYNHDTGFPLTAADQLAYNRMLADLAHERGLSIGLKNDLKQIPDLVSVFDFAVNEQCAEYDECDLLAPFVAEGKAVFHIEYDLEPTEFCPRSRRLNLSSIRKTLDLDARRWTC</sequence>
<feature type="compositionally biased region" description="Pro residues" evidence="1">
    <location>
        <begin position="46"/>
        <end position="57"/>
    </location>
</feature>
<dbReference type="SUPFAM" id="SSF51445">
    <property type="entry name" value="(Trans)glycosidases"/>
    <property type="match status" value="1"/>
</dbReference>
<comment type="caution">
    <text evidence="4">The sequence shown here is derived from an EMBL/GenBank/DDBJ whole genome shotgun (WGS) entry which is preliminary data.</text>
</comment>
<dbReference type="PANTHER" id="PTHR35273">
    <property type="entry name" value="ALPHA-1,4 POLYGALACTOSAMINIDASE, PUTATIVE (AFU_ORTHOLOGUE AFUA_3G07890)-RELATED"/>
    <property type="match status" value="1"/>
</dbReference>
<evidence type="ECO:0000256" key="1">
    <source>
        <dbReference type="SAM" id="MobiDB-lite"/>
    </source>
</evidence>
<evidence type="ECO:0000259" key="3">
    <source>
        <dbReference type="Pfam" id="PF03537"/>
    </source>
</evidence>
<dbReference type="Pfam" id="PF03537">
    <property type="entry name" value="Glyco_hydro_114"/>
    <property type="match status" value="1"/>
</dbReference>
<keyword evidence="2" id="KW-0732">Signal</keyword>
<organism evidence="4 5">
    <name type="scientific">Goodfellowiella coeruleoviolacea</name>
    <dbReference type="NCBI Taxonomy" id="334858"/>
    <lineage>
        <taxon>Bacteria</taxon>
        <taxon>Bacillati</taxon>
        <taxon>Actinomycetota</taxon>
        <taxon>Actinomycetes</taxon>
        <taxon>Pseudonocardiales</taxon>
        <taxon>Pseudonocardiaceae</taxon>
        <taxon>Goodfellowiella</taxon>
    </lineage>
</organism>
<name>A0AAE3KEP2_9PSEU</name>
<evidence type="ECO:0000313" key="5">
    <source>
        <dbReference type="Proteomes" id="UP001206128"/>
    </source>
</evidence>
<gene>
    <name evidence="4" type="ORF">LX83_002389</name>
</gene>
<feature type="compositionally biased region" description="Pro residues" evidence="1">
    <location>
        <begin position="64"/>
        <end position="79"/>
    </location>
</feature>
<dbReference type="InterPro" id="IPR004352">
    <property type="entry name" value="GH114_TIM-barrel"/>
</dbReference>
<dbReference type="PANTHER" id="PTHR35273:SF2">
    <property type="entry name" value="ALPHA-GALACTOSIDASE"/>
    <property type="match status" value="1"/>
</dbReference>
<dbReference type="Proteomes" id="UP001206128">
    <property type="component" value="Unassembled WGS sequence"/>
</dbReference>
<feature type="domain" description="Glycoside-hydrolase family GH114 TIM-barrel" evidence="3">
    <location>
        <begin position="116"/>
        <end position="333"/>
    </location>
</feature>
<reference evidence="4" key="1">
    <citation type="submission" date="2022-06" db="EMBL/GenBank/DDBJ databases">
        <title>Genomic Encyclopedia of Archaeal and Bacterial Type Strains, Phase II (KMG-II): from individual species to whole genera.</title>
        <authorList>
            <person name="Goeker M."/>
        </authorList>
    </citation>
    <scope>NUCLEOTIDE SEQUENCE</scope>
    <source>
        <strain evidence="4">DSM 43935</strain>
    </source>
</reference>